<keyword evidence="2" id="KW-1185">Reference proteome</keyword>
<proteinExistence type="predicted"/>
<comment type="caution">
    <text evidence="1">The sequence shown here is derived from an EMBL/GenBank/DDBJ whole genome shotgun (WGS) entry which is preliminary data.</text>
</comment>
<gene>
    <name evidence="1" type="ORF">ElyMa_002244800</name>
</gene>
<evidence type="ECO:0000313" key="1">
    <source>
        <dbReference type="EMBL" id="GFR77728.1"/>
    </source>
</evidence>
<dbReference type="EMBL" id="BMAT01004658">
    <property type="protein sequence ID" value="GFR77728.1"/>
    <property type="molecule type" value="Genomic_DNA"/>
</dbReference>
<protein>
    <recommendedName>
        <fullName evidence="3">Tesmin/TSO1-like CXC domain-containing protein</fullName>
    </recommendedName>
</protein>
<name>A0AAV4FWL6_9GAST</name>
<dbReference type="Proteomes" id="UP000762676">
    <property type="component" value="Unassembled WGS sequence"/>
</dbReference>
<accession>A0AAV4FWL6</accession>
<evidence type="ECO:0008006" key="3">
    <source>
        <dbReference type="Google" id="ProtNLM"/>
    </source>
</evidence>
<dbReference type="AlphaFoldDB" id="A0AAV4FWL6"/>
<organism evidence="1 2">
    <name type="scientific">Elysia marginata</name>
    <dbReference type="NCBI Taxonomy" id="1093978"/>
    <lineage>
        <taxon>Eukaryota</taxon>
        <taxon>Metazoa</taxon>
        <taxon>Spiralia</taxon>
        <taxon>Lophotrochozoa</taxon>
        <taxon>Mollusca</taxon>
        <taxon>Gastropoda</taxon>
        <taxon>Heterobranchia</taxon>
        <taxon>Euthyneura</taxon>
        <taxon>Panpulmonata</taxon>
        <taxon>Sacoglossa</taxon>
        <taxon>Placobranchoidea</taxon>
        <taxon>Plakobranchidae</taxon>
        <taxon>Elysia</taxon>
    </lineage>
</organism>
<reference evidence="1 2" key="1">
    <citation type="journal article" date="2021" name="Elife">
        <title>Chloroplast acquisition without the gene transfer in kleptoplastic sea slugs, Plakobranchus ocellatus.</title>
        <authorList>
            <person name="Maeda T."/>
            <person name="Takahashi S."/>
            <person name="Yoshida T."/>
            <person name="Shimamura S."/>
            <person name="Takaki Y."/>
            <person name="Nagai Y."/>
            <person name="Toyoda A."/>
            <person name="Suzuki Y."/>
            <person name="Arimoto A."/>
            <person name="Ishii H."/>
            <person name="Satoh N."/>
            <person name="Nishiyama T."/>
            <person name="Hasebe M."/>
            <person name="Maruyama T."/>
            <person name="Minagawa J."/>
            <person name="Obokata J."/>
            <person name="Shigenobu S."/>
        </authorList>
    </citation>
    <scope>NUCLEOTIDE SEQUENCE [LARGE SCALE GENOMIC DNA]</scope>
</reference>
<sequence length="174" mass="19270">MDVTQLRLEAIWSGQRIALKKIKTDADFKAAAETCCTKGKTTADIIALGEKALVSLYGRRAGDALDMLRYKRLWEKVASSTTTVQDWIDKICDLKPEMWGWHLSSGRLDPCTTDLPPAPELLLKMIRCNCKSDCRSKRCTCRKHGLECSLACAECEGISCLNSPSPEPVADCDV</sequence>
<evidence type="ECO:0000313" key="2">
    <source>
        <dbReference type="Proteomes" id="UP000762676"/>
    </source>
</evidence>